<proteinExistence type="predicted"/>
<feature type="non-terminal residue" evidence="1">
    <location>
        <position position="1"/>
    </location>
</feature>
<name>A0ABS8RZR1_DATST</name>
<dbReference type="EMBL" id="JACEIK010000170">
    <property type="protein sequence ID" value="MCD7451460.1"/>
    <property type="molecule type" value="Genomic_DNA"/>
</dbReference>
<sequence length="62" mass="7323">SREWEMSLLSQRSATSLWSFNAFHGIPVVDPEMYFLMLEKPPYRDIHHTLYGEHSASRWARG</sequence>
<dbReference type="Proteomes" id="UP000823775">
    <property type="component" value="Unassembled WGS sequence"/>
</dbReference>
<accession>A0ABS8RZR1</accession>
<keyword evidence="2" id="KW-1185">Reference proteome</keyword>
<gene>
    <name evidence="1" type="ORF">HAX54_012129</name>
</gene>
<comment type="caution">
    <text evidence="1">The sequence shown here is derived from an EMBL/GenBank/DDBJ whole genome shotgun (WGS) entry which is preliminary data.</text>
</comment>
<evidence type="ECO:0000313" key="1">
    <source>
        <dbReference type="EMBL" id="MCD7451460.1"/>
    </source>
</evidence>
<protein>
    <submittedName>
        <fullName evidence="1">Uncharacterized protein</fullName>
    </submittedName>
</protein>
<reference evidence="1 2" key="1">
    <citation type="journal article" date="2021" name="BMC Genomics">
        <title>Datura genome reveals duplications of psychoactive alkaloid biosynthetic genes and high mutation rate following tissue culture.</title>
        <authorList>
            <person name="Rajewski A."/>
            <person name="Carter-House D."/>
            <person name="Stajich J."/>
            <person name="Litt A."/>
        </authorList>
    </citation>
    <scope>NUCLEOTIDE SEQUENCE [LARGE SCALE GENOMIC DNA]</scope>
    <source>
        <strain evidence="1">AR-01</strain>
    </source>
</reference>
<organism evidence="1 2">
    <name type="scientific">Datura stramonium</name>
    <name type="common">Jimsonweed</name>
    <name type="synonym">Common thornapple</name>
    <dbReference type="NCBI Taxonomy" id="4076"/>
    <lineage>
        <taxon>Eukaryota</taxon>
        <taxon>Viridiplantae</taxon>
        <taxon>Streptophyta</taxon>
        <taxon>Embryophyta</taxon>
        <taxon>Tracheophyta</taxon>
        <taxon>Spermatophyta</taxon>
        <taxon>Magnoliopsida</taxon>
        <taxon>eudicotyledons</taxon>
        <taxon>Gunneridae</taxon>
        <taxon>Pentapetalae</taxon>
        <taxon>asterids</taxon>
        <taxon>lamiids</taxon>
        <taxon>Solanales</taxon>
        <taxon>Solanaceae</taxon>
        <taxon>Solanoideae</taxon>
        <taxon>Datureae</taxon>
        <taxon>Datura</taxon>
    </lineage>
</organism>
<evidence type="ECO:0000313" key="2">
    <source>
        <dbReference type="Proteomes" id="UP000823775"/>
    </source>
</evidence>